<dbReference type="EMBL" id="CP011125">
    <property type="protein sequence ID" value="AKF09662.1"/>
    <property type="molecule type" value="Genomic_DNA"/>
</dbReference>
<dbReference type="AlphaFoldDB" id="A0A0F6W7S1"/>
<dbReference type="SUPFAM" id="SSF53335">
    <property type="entry name" value="S-adenosyl-L-methionine-dependent methyltransferases"/>
    <property type="match status" value="1"/>
</dbReference>
<organism evidence="1 2">
    <name type="scientific">Sandaracinus amylolyticus</name>
    <dbReference type="NCBI Taxonomy" id="927083"/>
    <lineage>
        <taxon>Bacteria</taxon>
        <taxon>Pseudomonadati</taxon>
        <taxon>Myxococcota</taxon>
        <taxon>Polyangia</taxon>
        <taxon>Polyangiales</taxon>
        <taxon>Sandaracinaceae</taxon>
        <taxon>Sandaracinus</taxon>
    </lineage>
</organism>
<evidence type="ECO:0000313" key="2">
    <source>
        <dbReference type="Proteomes" id="UP000034883"/>
    </source>
</evidence>
<proteinExistence type="predicted"/>
<keyword evidence="2" id="KW-1185">Reference proteome</keyword>
<dbReference type="InterPro" id="IPR029063">
    <property type="entry name" value="SAM-dependent_MTases_sf"/>
</dbReference>
<accession>A0A0F6W7S1</accession>
<dbReference type="KEGG" id="samy:DB32_006811"/>
<name>A0A0F6W7S1_9BACT</name>
<evidence type="ECO:0000313" key="1">
    <source>
        <dbReference type="EMBL" id="AKF09662.1"/>
    </source>
</evidence>
<dbReference type="Proteomes" id="UP000034883">
    <property type="component" value="Chromosome"/>
</dbReference>
<sequence>MSESTTGHPTFGVRDQRTVHALVRDHCVAHELRFDSCLDIGCGRTRLDKWVGKSELFDAPRRYVGLELDDAIRSALIAEDVDVRHPFSPEGKSAEGDIGVALEIVEHLEAADTIPFLSEYLRRTHKLFVLSTPNCEYWTGRRAAVGYEHLRFLPDHYPDQLASRSSPHSHKQAFTPETLADAIASSLPGSHWRYRVYRAWPWTITDMTRPVTYPLYFKLFALVWPQV</sequence>
<protein>
    <submittedName>
        <fullName evidence="1">Uncharacterized protein</fullName>
    </submittedName>
</protein>
<dbReference type="STRING" id="927083.DB32_006811"/>
<dbReference type="Gene3D" id="3.40.50.150">
    <property type="entry name" value="Vaccinia Virus protein VP39"/>
    <property type="match status" value="1"/>
</dbReference>
<gene>
    <name evidence="1" type="ORF">DB32_006811</name>
</gene>
<reference evidence="1 2" key="1">
    <citation type="submission" date="2015-03" db="EMBL/GenBank/DDBJ databases">
        <title>Genome assembly of Sandaracinus amylolyticus DSM 53668.</title>
        <authorList>
            <person name="Sharma G."/>
            <person name="Subramanian S."/>
        </authorList>
    </citation>
    <scope>NUCLEOTIDE SEQUENCE [LARGE SCALE GENOMIC DNA]</scope>
    <source>
        <strain evidence="1 2">DSM 53668</strain>
    </source>
</reference>